<dbReference type="Proteomes" id="UP000783390">
    <property type="component" value="Unassembled WGS sequence"/>
</dbReference>
<comment type="caution">
    <text evidence="9">The sequence shown here is derived from an EMBL/GenBank/DDBJ whole genome shotgun (WGS) entry which is preliminary data.</text>
</comment>
<dbReference type="EMBL" id="JAGGJZ010000001">
    <property type="protein sequence ID" value="MBP1889019.1"/>
    <property type="molecule type" value="Genomic_DNA"/>
</dbReference>
<evidence type="ECO:0000256" key="3">
    <source>
        <dbReference type="ARBA" id="ARBA00022801"/>
    </source>
</evidence>
<keyword evidence="5" id="KW-0067">ATP-binding</keyword>
<evidence type="ECO:0000256" key="4">
    <source>
        <dbReference type="ARBA" id="ARBA00022806"/>
    </source>
</evidence>
<evidence type="ECO:0000256" key="1">
    <source>
        <dbReference type="ARBA" id="ARBA00022741"/>
    </source>
</evidence>
<evidence type="ECO:0000256" key="7">
    <source>
        <dbReference type="ARBA" id="ARBA00023204"/>
    </source>
</evidence>
<name>A0ABS4EYE1_9CLOT</name>
<organism evidence="9 10">
    <name type="scientific">Clostridium moniliforme</name>
    <dbReference type="NCBI Taxonomy" id="39489"/>
    <lineage>
        <taxon>Bacteria</taxon>
        <taxon>Bacillati</taxon>
        <taxon>Bacillota</taxon>
        <taxon>Clostridia</taxon>
        <taxon>Eubacteriales</taxon>
        <taxon>Clostridiaceae</taxon>
        <taxon>Clostridium</taxon>
    </lineage>
</organism>
<keyword evidence="3" id="KW-0378">Hydrolase</keyword>
<evidence type="ECO:0000256" key="6">
    <source>
        <dbReference type="ARBA" id="ARBA00023125"/>
    </source>
</evidence>
<dbReference type="InterPro" id="IPR011604">
    <property type="entry name" value="PDDEXK-like_dom_sf"/>
</dbReference>
<keyword evidence="4" id="KW-0347">Helicase</keyword>
<accession>A0ABS4EYE1</accession>
<keyword evidence="7" id="KW-0234">DNA repair</keyword>
<keyword evidence="10" id="KW-1185">Reference proteome</keyword>
<reference evidence="9 10" key="1">
    <citation type="submission" date="2021-03" db="EMBL/GenBank/DDBJ databases">
        <title>Genomic Encyclopedia of Type Strains, Phase IV (KMG-IV): sequencing the most valuable type-strain genomes for metagenomic binning, comparative biology and taxonomic classification.</title>
        <authorList>
            <person name="Goeker M."/>
        </authorList>
    </citation>
    <scope>NUCLEOTIDE SEQUENCE [LARGE SCALE GENOMIC DNA]</scope>
    <source>
        <strain evidence="9 10">DSM 3984</strain>
    </source>
</reference>
<keyword evidence="1" id="KW-0547">Nucleotide-binding</keyword>
<feature type="domain" description="PD-(D/E)XK endonuclease-like" evidence="8">
    <location>
        <begin position="15"/>
        <end position="314"/>
    </location>
</feature>
<evidence type="ECO:0000313" key="9">
    <source>
        <dbReference type="EMBL" id="MBP1889019.1"/>
    </source>
</evidence>
<sequence length="326" mass="39851">MKKDKFFVKDYPEKSWSISKIKTIKSCLREYYYTYYGSYRGWEYEADYERKVTWRLKKLTNIWIYFGDIIHEGIKDIIKYKINNKELEVNIDRFKNFIRMKLNTLVKQSNRNDRILEWNNYPTGKMLQEYYYNGKLEKDDINEIKERIEQCVENFFESKSFNDIRIRNFWDVLEIDEKKFDYIFINNIKVFAIIDMLYIDGNGNCIIVDWKTGKESEDDKNQLIVYTLYVMDKYKMPLEKIIGRIEYLFTGENKEYKFSNSDLEEMKLKVKQEINVIDAMLEDKELNKPKPKEMFVMCEEEYKCKKCKYKKLCEMERGDLNEIIRN</sequence>
<dbReference type="InterPro" id="IPR038726">
    <property type="entry name" value="PDDEXK_AddAB-type"/>
</dbReference>
<dbReference type="RefSeq" id="WP_209795729.1">
    <property type="nucleotide sequence ID" value="NZ_JAGGJZ010000001.1"/>
</dbReference>
<protein>
    <recommendedName>
        <fullName evidence="8">PD-(D/E)XK endonuclease-like domain-containing protein</fullName>
    </recommendedName>
</protein>
<evidence type="ECO:0000313" key="10">
    <source>
        <dbReference type="Proteomes" id="UP000783390"/>
    </source>
</evidence>
<gene>
    <name evidence="9" type="ORF">J2Z53_000598</name>
</gene>
<evidence type="ECO:0000256" key="5">
    <source>
        <dbReference type="ARBA" id="ARBA00022840"/>
    </source>
</evidence>
<proteinExistence type="predicted"/>
<keyword evidence="6" id="KW-0238">DNA-binding</keyword>
<keyword evidence="2" id="KW-0227">DNA damage</keyword>
<dbReference type="Pfam" id="PF12705">
    <property type="entry name" value="PDDEXK_1"/>
    <property type="match status" value="1"/>
</dbReference>
<evidence type="ECO:0000259" key="8">
    <source>
        <dbReference type="Pfam" id="PF12705"/>
    </source>
</evidence>
<evidence type="ECO:0000256" key="2">
    <source>
        <dbReference type="ARBA" id="ARBA00022763"/>
    </source>
</evidence>
<dbReference type="Gene3D" id="3.90.320.10">
    <property type="match status" value="1"/>
</dbReference>